<evidence type="ECO:0000313" key="4">
    <source>
        <dbReference type="Proteomes" id="UP000073604"/>
    </source>
</evidence>
<evidence type="ECO:0000256" key="2">
    <source>
        <dbReference type="ARBA" id="ARBA00023002"/>
    </source>
</evidence>
<dbReference type="RefSeq" id="WP_062386702.1">
    <property type="nucleotide sequence ID" value="NZ_CP014750.1"/>
</dbReference>
<dbReference type="CDD" id="cd05233">
    <property type="entry name" value="SDR_c"/>
    <property type="match status" value="1"/>
</dbReference>
<dbReference type="Gene3D" id="3.40.50.720">
    <property type="entry name" value="NAD(P)-binding Rossmann-like Domain"/>
    <property type="match status" value="1"/>
</dbReference>
<dbReference type="AlphaFoldDB" id="A0A142CSS6"/>
<dbReference type="PRINTS" id="PR00081">
    <property type="entry name" value="GDHRDH"/>
</dbReference>
<accession>A0A142CSS6</accession>
<dbReference type="EMBL" id="CP014750">
    <property type="protein sequence ID" value="AMQ17828.1"/>
    <property type="molecule type" value="Genomic_DNA"/>
</dbReference>
<dbReference type="InterPro" id="IPR002347">
    <property type="entry name" value="SDR_fam"/>
</dbReference>
<sequence>MKVAVVTGASKGIGRAIAEMLADEGYSLALGARSIEDLKKLAEGLETEVFYHYLDVSRPESVDDFAERALKHFGGVDLLVANAGVGYFGRLEEIRGEDFEKMLQVNTLGLWRTVKAFLPSLKKRKGTVVAVTSDVSARVFPRGGAYVATKWAARALVRTFQLENPEVRFLELRPGAVDTHFAGSRPGKPKEHGFLKPEEVAEALRCLLKLPSDVRVEELMLRSVYQKPEY</sequence>
<gene>
    <name evidence="3" type="ORF">A0127_00870</name>
</gene>
<comment type="similarity">
    <text evidence="1">Belongs to the short-chain dehydrogenases/reductases (SDR) family.</text>
</comment>
<dbReference type="GeneID" id="27139054"/>
<dbReference type="PROSITE" id="PS00061">
    <property type="entry name" value="ADH_SHORT"/>
    <property type="match status" value="1"/>
</dbReference>
<proteinExistence type="inferred from homology"/>
<name>A0A142CSS6_9EURY</name>
<protein>
    <submittedName>
        <fullName evidence="3">Alcohol dehydrogenase</fullName>
    </submittedName>
</protein>
<dbReference type="GO" id="GO:0016491">
    <property type="term" value="F:oxidoreductase activity"/>
    <property type="evidence" value="ECO:0007669"/>
    <property type="project" value="UniProtKB-KW"/>
</dbReference>
<evidence type="ECO:0000256" key="1">
    <source>
        <dbReference type="ARBA" id="ARBA00006484"/>
    </source>
</evidence>
<dbReference type="STRING" id="53952.A0127_00870"/>
<dbReference type="PANTHER" id="PTHR42901">
    <property type="entry name" value="ALCOHOL DEHYDROGENASE"/>
    <property type="match status" value="1"/>
</dbReference>
<keyword evidence="2" id="KW-0560">Oxidoreductase</keyword>
<dbReference type="KEGG" id="tpep:A0127_00870"/>
<dbReference type="OrthoDB" id="7442at2157"/>
<dbReference type="InterPro" id="IPR036291">
    <property type="entry name" value="NAD(P)-bd_dom_sf"/>
</dbReference>
<dbReference type="Pfam" id="PF00106">
    <property type="entry name" value="adh_short"/>
    <property type="match status" value="1"/>
</dbReference>
<reference evidence="4" key="1">
    <citation type="submission" date="2016-03" db="EMBL/GenBank/DDBJ databases">
        <authorList>
            <person name="Oger P.M."/>
        </authorList>
    </citation>
    <scope>NUCLEOTIDE SEQUENCE [LARGE SCALE GENOMIC DNA]</scope>
    <source>
        <strain evidence="4">OG-1</strain>
    </source>
</reference>
<keyword evidence="4" id="KW-1185">Reference proteome</keyword>
<evidence type="ECO:0000313" key="3">
    <source>
        <dbReference type="EMBL" id="AMQ17828.1"/>
    </source>
</evidence>
<organism evidence="3 4">
    <name type="scientific">Thermococcus peptonophilus</name>
    <dbReference type="NCBI Taxonomy" id="53952"/>
    <lineage>
        <taxon>Archaea</taxon>
        <taxon>Methanobacteriati</taxon>
        <taxon>Methanobacteriota</taxon>
        <taxon>Thermococci</taxon>
        <taxon>Thermococcales</taxon>
        <taxon>Thermococcaceae</taxon>
        <taxon>Thermococcus</taxon>
    </lineage>
</organism>
<dbReference type="InterPro" id="IPR020904">
    <property type="entry name" value="Sc_DH/Rdtase_CS"/>
</dbReference>
<dbReference type="SUPFAM" id="SSF51735">
    <property type="entry name" value="NAD(P)-binding Rossmann-fold domains"/>
    <property type="match status" value="1"/>
</dbReference>
<dbReference type="PANTHER" id="PTHR42901:SF1">
    <property type="entry name" value="ALCOHOL DEHYDROGENASE"/>
    <property type="match status" value="1"/>
</dbReference>
<dbReference type="Proteomes" id="UP000073604">
    <property type="component" value="Chromosome"/>
</dbReference>